<dbReference type="EMBL" id="CP003389">
    <property type="protein sequence ID" value="AFE05908.1"/>
    <property type="molecule type" value="Genomic_DNA"/>
</dbReference>
<proteinExistence type="predicted"/>
<evidence type="ECO:0000256" key="1">
    <source>
        <dbReference type="SAM" id="MobiDB-lite"/>
    </source>
</evidence>
<accession>H8MI04</accession>
<name>H8MI04_CORCM</name>
<feature type="region of interest" description="Disordered" evidence="1">
    <location>
        <begin position="222"/>
        <end position="241"/>
    </location>
</feature>
<dbReference type="Proteomes" id="UP000007587">
    <property type="component" value="Chromosome"/>
</dbReference>
<reference evidence="2 3" key="1">
    <citation type="journal article" date="2012" name="J. Bacteriol.">
        <title>Complete Genome Sequence of the Fruiting Myxobacterium Corallococcus coralloides DSM 2259.</title>
        <authorList>
            <person name="Huntley S."/>
            <person name="Zhang Y."/>
            <person name="Treuner-Lange A."/>
            <person name="Kneip S."/>
            <person name="Sensen C.W."/>
            <person name="Sogaard-Andersen L."/>
        </authorList>
    </citation>
    <scope>NUCLEOTIDE SEQUENCE [LARGE SCALE GENOMIC DNA]</scope>
    <source>
        <strain evidence="3">ATCC 25202 / DSM 2259 / NBRC 100086 / M2</strain>
    </source>
</reference>
<evidence type="ECO:0000313" key="2">
    <source>
        <dbReference type="EMBL" id="AFE05908.1"/>
    </source>
</evidence>
<dbReference type="AlphaFoldDB" id="H8MI04"/>
<evidence type="ECO:0000313" key="3">
    <source>
        <dbReference type="Proteomes" id="UP000007587"/>
    </source>
</evidence>
<sequence>MLFREYLERNGHPIDSDLARRFYRWIVAYLDDSNRVRILREYSEAGRAKLRKTRDGCWFVYGDNEPASWVFAEIYHGRDLSRMRPEELINRICICHPKGRSEADKNFAYNFVMGAKTWNSTLAYHHKHVFDVKDGAVSRAPEEMSAPLANAQMLRYLCPMNHFLMPERFRNLVERHGDQRFQGVASYFMLLRYGNDYRDFVSRIHAANAAQALRLGEENYESLEMPESTSNSAPPPTTQSDNYPAEMVTRLAPQTGCEFIMTGGGDRRDYSTRKIPLMRLAKPYTLFLSWKDPASAPSTAVGKFSLNLQALLVEGYVRLEGCVPDQVIRMFIRRKEGRYYIQYSRNSPALEISSVP</sequence>
<dbReference type="KEGG" id="ccx:COCOR_04585"/>
<reference evidence="3" key="2">
    <citation type="submission" date="2012-03" db="EMBL/GenBank/DDBJ databases">
        <title>Genome sequence of the fruiting myxobacterium Corallococcus coralloides DSM 2259.</title>
        <authorList>
            <person name="Huntley S."/>
            <person name="Zhang Y."/>
            <person name="Treuner-Lange A."/>
            <person name="Sensen C.W."/>
            <person name="Sogaard-Andersen L."/>
        </authorList>
    </citation>
    <scope>NUCLEOTIDE SEQUENCE [LARGE SCALE GENOMIC DNA]</scope>
    <source>
        <strain evidence="3">ATCC 25202 / DSM 2259 / NBRC 100086 / M2</strain>
    </source>
</reference>
<protein>
    <submittedName>
        <fullName evidence="2">Uncharacterized protein</fullName>
    </submittedName>
</protein>
<organism evidence="2 3">
    <name type="scientific">Corallococcus coralloides (strain ATCC 25202 / DSM 2259 / NBRC 100086 / M2)</name>
    <name type="common">Myxococcus coralloides</name>
    <dbReference type="NCBI Taxonomy" id="1144275"/>
    <lineage>
        <taxon>Bacteria</taxon>
        <taxon>Pseudomonadati</taxon>
        <taxon>Myxococcota</taxon>
        <taxon>Myxococcia</taxon>
        <taxon>Myxococcales</taxon>
        <taxon>Cystobacterineae</taxon>
        <taxon>Myxococcaceae</taxon>
        <taxon>Corallococcus</taxon>
    </lineage>
</organism>
<gene>
    <name evidence="2" type="ordered locus">COCOR_04585</name>
</gene>
<keyword evidence="3" id="KW-1185">Reference proteome</keyword>
<dbReference type="HOGENOM" id="CLU_777818_0_0_7"/>
<feature type="compositionally biased region" description="Polar residues" evidence="1">
    <location>
        <begin position="227"/>
        <end position="241"/>
    </location>
</feature>
<dbReference type="InParanoid" id="H8MI04"/>